<gene>
    <name evidence="2" type="ORF">SporoS204_05725</name>
</gene>
<keyword evidence="3" id="KW-1185">Reference proteome</keyword>
<reference evidence="2 3" key="1">
    <citation type="submission" date="2016-04" db="EMBL/GenBank/DDBJ databases">
        <title>Comparative Genomics and Epigenetics of Sporosarcina ureae.</title>
        <authorList>
            <person name="Oliver A.S."/>
            <person name="Cooper K.K."/>
        </authorList>
    </citation>
    <scope>NUCLEOTIDE SEQUENCE [LARGE SCALE GENOMIC DNA]</scope>
    <source>
        <strain evidence="2 3">S204</strain>
    </source>
</reference>
<dbReference type="EMBL" id="CP015108">
    <property type="protein sequence ID" value="ARF13702.1"/>
    <property type="molecule type" value="Genomic_DNA"/>
</dbReference>
<evidence type="ECO:0000313" key="2">
    <source>
        <dbReference type="EMBL" id="ARF13702.1"/>
    </source>
</evidence>
<dbReference type="Pfam" id="PF10099">
    <property type="entry name" value="RskA_C"/>
    <property type="match status" value="1"/>
</dbReference>
<sequence>MNNDSKDLGEKKSLSDQSLLSDLIGADDEIWEAMHFDFEVVEEPLGLKEEVLNFVLESEDENVTPWGKIKTLIQSVRNQFTPLTTSLSAAMLLGIFMLITPLIQGPSVEKFSEISATMKLNVAEGEEGEVYGQAFLINKSGKEELVVNVFDFPQTKGQEVYQVWLIDNGQRQSAGIFRPDKEGYGVLTVDMSKLNSFDTIGITLEPNTNSKQPRGKKIVGT</sequence>
<dbReference type="InterPro" id="IPR051474">
    <property type="entry name" value="Anti-sigma-K/W_factor"/>
</dbReference>
<dbReference type="PANTHER" id="PTHR37461">
    <property type="entry name" value="ANTI-SIGMA-K FACTOR RSKA"/>
    <property type="match status" value="1"/>
</dbReference>
<name>A0ABN4YL52_SPOUR</name>
<proteinExistence type="predicted"/>
<evidence type="ECO:0000313" key="3">
    <source>
        <dbReference type="Proteomes" id="UP000192486"/>
    </source>
</evidence>
<dbReference type="InterPro" id="IPR018764">
    <property type="entry name" value="RskA_C"/>
</dbReference>
<evidence type="ECO:0000259" key="1">
    <source>
        <dbReference type="Pfam" id="PF10099"/>
    </source>
</evidence>
<protein>
    <recommendedName>
        <fullName evidence="1">Anti-sigma K factor RskA C-terminal domain-containing protein</fullName>
    </recommendedName>
</protein>
<organism evidence="2 3">
    <name type="scientific">Sporosarcina ureae</name>
    <dbReference type="NCBI Taxonomy" id="1571"/>
    <lineage>
        <taxon>Bacteria</taxon>
        <taxon>Bacillati</taxon>
        <taxon>Bacillota</taxon>
        <taxon>Bacilli</taxon>
        <taxon>Bacillales</taxon>
        <taxon>Caryophanaceae</taxon>
        <taxon>Sporosarcina</taxon>
    </lineage>
</organism>
<accession>A0ABN4YL52</accession>
<dbReference type="PANTHER" id="PTHR37461:SF1">
    <property type="entry name" value="ANTI-SIGMA-K FACTOR RSKA"/>
    <property type="match status" value="1"/>
</dbReference>
<dbReference type="RefSeq" id="WP_029054148.1">
    <property type="nucleotide sequence ID" value="NZ_CP015108.1"/>
</dbReference>
<feature type="domain" description="Anti-sigma K factor RskA C-terminal" evidence="1">
    <location>
        <begin position="131"/>
        <end position="214"/>
    </location>
</feature>
<dbReference type="Proteomes" id="UP000192486">
    <property type="component" value="Chromosome"/>
</dbReference>